<protein>
    <submittedName>
        <fullName evidence="2">Uncharacterized protein</fullName>
    </submittedName>
</protein>
<keyword evidence="1" id="KW-0472">Membrane</keyword>
<organism evidence="2">
    <name type="scientific">Lotus japonicus</name>
    <name type="common">Lotus corniculatus var. japonicus</name>
    <dbReference type="NCBI Taxonomy" id="34305"/>
    <lineage>
        <taxon>Eukaryota</taxon>
        <taxon>Viridiplantae</taxon>
        <taxon>Streptophyta</taxon>
        <taxon>Embryophyta</taxon>
        <taxon>Tracheophyta</taxon>
        <taxon>Spermatophyta</taxon>
        <taxon>Magnoliopsida</taxon>
        <taxon>eudicotyledons</taxon>
        <taxon>Gunneridae</taxon>
        <taxon>Pentapetalae</taxon>
        <taxon>rosids</taxon>
        <taxon>fabids</taxon>
        <taxon>Fabales</taxon>
        <taxon>Fabaceae</taxon>
        <taxon>Papilionoideae</taxon>
        <taxon>50 kb inversion clade</taxon>
        <taxon>NPAAA clade</taxon>
        <taxon>Hologalegina</taxon>
        <taxon>robinioid clade</taxon>
        <taxon>Loteae</taxon>
        <taxon>Lotus</taxon>
    </lineage>
</organism>
<dbReference type="AlphaFoldDB" id="I3SLK0"/>
<feature type="transmembrane region" description="Helical" evidence="1">
    <location>
        <begin position="28"/>
        <end position="48"/>
    </location>
</feature>
<accession>I3SLK0</accession>
<dbReference type="GO" id="GO:0016567">
    <property type="term" value="P:protein ubiquitination"/>
    <property type="evidence" value="ECO:0007669"/>
    <property type="project" value="TreeGrafter"/>
</dbReference>
<evidence type="ECO:0000256" key="1">
    <source>
        <dbReference type="SAM" id="Phobius"/>
    </source>
</evidence>
<keyword evidence="1" id="KW-1133">Transmembrane helix</keyword>
<dbReference type="Pfam" id="PF12428">
    <property type="entry name" value="DUF3675"/>
    <property type="match status" value="1"/>
</dbReference>
<dbReference type="EMBL" id="BT141348">
    <property type="protein sequence ID" value="AFK41142.1"/>
    <property type="molecule type" value="mRNA"/>
</dbReference>
<proteinExistence type="evidence at transcript level"/>
<dbReference type="PANTHER" id="PTHR23012:SF180">
    <property type="entry name" value="RING_FYVE_PHD ZINC FINGER SUPERFAMILY PROTEIN"/>
    <property type="match status" value="1"/>
</dbReference>
<evidence type="ECO:0000313" key="2">
    <source>
        <dbReference type="EMBL" id="AFK41142.1"/>
    </source>
</evidence>
<dbReference type="InterPro" id="IPR022143">
    <property type="entry name" value="DUF3675"/>
</dbReference>
<feature type="transmembrane region" description="Helical" evidence="1">
    <location>
        <begin position="54"/>
        <end position="75"/>
    </location>
</feature>
<dbReference type="GO" id="GO:0004842">
    <property type="term" value="F:ubiquitin-protein transferase activity"/>
    <property type="evidence" value="ECO:0007669"/>
    <property type="project" value="TreeGrafter"/>
</dbReference>
<dbReference type="GO" id="GO:0016020">
    <property type="term" value="C:membrane"/>
    <property type="evidence" value="ECO:0007669"/>
    <property type="project" value="TreeGrafter"/>
</dbReference>
<keyword evidence="1" id="KW-0812">Transmembrane</keyword>
<dbReference type="PANTHER" id="PTHR23012">
    <property type="entry name" value="RING/FYVE/PHD ZINC FINGER DOMAIN-CONTAINING"/>
    <property type="match status" value="1"/>
</dbReference>
<dbReference type="InterPro" id="IPR033275">
    <property type="entry name" value="MARCH-like"/>
</dbReference>
<sequence length="116" mass="12837">MVEGVAIESDYSECSSASERNVSCCRSLALAFSAVLLIRHLFGVFTNGTEDYPFTLPTVIVLKASGIIIPMYIVIRTIGAIQNKIQRRCQDSDYDVAMSYEDDENEGSHDVNLIHS</sequence>
<name>I3SLK0_LOTJA</name>
<reference evidence="2" key="1">
    <citation type="submission" date="2012-05" db="EMBL/GenBank/DDBJ databases">
        <authorList>
            <person name="Krishnakumar V."/>
            <person name="Cheung F."/>
            <person name="Xiao Y."/>
            <person name="Chan A."/>
            <person name="Moskal W.A."/>
            <person name="Town C.D."/>
        </authorList>
    </citation>
    <scope>NUCLEOTIDE SEQUENCE</scope>
</reference>